<dbReference type="Pfam" id="PF00700">
    <property type="entry name" value="Flagellin_C"/>
    <property type="match status" value="1"/>
</dbReference>
<dbReference type="Proteomes" id="UP000675880">
    <property type="component" value="Unassembled WGS sequence"/>
</dbReference>
<evidence type="ECO:0000259" key="4">
    <source>
        <dbReference type="Pfam" id="PF00669"/>
    </source>
</evidence>
<dbReference type="PANTHER" id="PTHR42792:SF1">
    <property type="entry name" value="FLAGELLAR HOOK-ASSOCIATED PROTEIN 3"/>
    <property type="match status" value="1"/>
</dbReference>
<evidence type="ECO:0000256" key="2">
    <source>
        <dbReference type="ARBA" id="ARBA00005709"/>
    </source>
</evidence>
<evidence type="ECO:0000256" key="3">
    <source>
        <dbReference type="ARBA" id="ARBA00023143"/>
    </source>
</evidence>
<accession>A0ABM8RX97</accession>
<dbReference type="InterPro" id="IPR001029">
    <property type="entry name" value="Flagellin_N"/>
</dbReference>
<dbReference type="PANTHER" id="PTHR42792">
    <property type="entry name" value="FLAGELLIN"/>
    <property type="match status" value="1"/>
</dbReference>
<dbReference type="InterPro" id="IPR001492">
    <property type="entry name" value="Flagellin"/>
</dbReference>
<feature type="domain" description="Flagellin C-terminal" evidence="5">
    <location>
        <begin position="213"/>
        <end position="295"/>
    </location>
</feature>
<keyword evidence="7" id="KW-1185">Reference proteome</keyword>
<keyword evidence="6" id="KW-0282">Flagellum</keyword>
<dbReference type="InterPro" id="IPR013384">
    <property type="entry name" value="Flagell_FlgL"/>
</dbReference>
<dbReference type="InterPro" id="IPR046358">
    <property type="entry name" value="Flagellin_C"/>
</dbReference>
<organism evidence="6 7">
    <name type="scientific">Nitrospira defluvii</name>
    <dbReference type="NCBI Taxonomy" id="330214"/>
    <lineage>
        <taxon>Bacteria</taxon>
        <taxon>Pseudomonadati</taxon>
        <taxon>Nitrospirota</taxon>
        <taxon>Nitrospiria</taxon>
        <taxon>Nitrospirales</taxon>
        <taxon>Nitrospiraceae</taxon>
        <taxon>Nitrospira</taxon>
    </lineage>
</organism>
<comment type="caution">
    <text evidence="6">The sequence shown here is derived from an EMBL/GenBank/DDBJ whole genome shotgun (WGS) entry which is preliminary data.</text>
</comment>
<protein>
    <submittedName>
        <fullName evidence="6">Flagellar hook-associated protein flgL</fullName>
    </submittedName>
</protein>
<comment type="subcellular location">
    <subcellularLocation>
        <location evidence="1">Bacterial flagellum</location>
    </subcellularLocation>
</comment>
<evidence type="ECO:0000256" key="1">
    <source>
        <dbReference type="ARBA" id="ARBA00004365"/>
    </source>
</evidence>
<dbReference type="SUPFAM" id="SSF64518">
    <property type="entry name" value="Phase 1 flagellin"/>
    <property type="match status" value="1"/>
</dbReference>
<keyword evidence="6" id="KW-0966">Cell projection</keyword>
<dbReference type="NCBIfam" id="TIGR02550">
    <property type="entry name" value="flagell_flgL"/>
    <property type="match status" value="1"/>
</dbReference>
<proteinExistence type="inferred from homology"/>
<dbReference type="Gene3D" id="1.20.1330.10">
    <property type="entry name" value="f41 fragment of flagellin, N-terminal domain"/>
    <property type="match status" value="1"/>
</dbReference>
<evidence type="ECO:0000313" key="7">
    <source>
        <dbReference type="Proteomes" id="UP000675880"/>
    </source>
</evidence>
<comment type="similarity">
    <text evidence="2">Belongs to the bacterial flagellin family.</text>
</comment>
<keyword evidence="6" id="KW-0969">Cilium</keyword>
<sequence length="296" mass="31868">MRVADQQMYNTLLGNLQRSRLQMLTSQEQISSQKRVNRPEDDPSSYGQIVLDKSALSQTTQWLRNIDFGTSRVNAADQALGQVQNLITRVRELTIQASSDTTSAEGRQSIAKEVRQLQRQLVQLGNTEVAGQAVFGGTKTDVSPYVITTGDTVTYQGNTETQSIAVGENQTVQILVPGSSIFTGATTNMFDSLRDLLTALESDNRAGIQVGIGNLDLATAQISDAQGTIGALANRLQVTHDALDTATLTISKAISDNQDADLATAISQLSLQQVAVQAASQTFSKIFDSSLINYLP</sequence>
<name>A0ABM8RX97_9BACT</name>
<gene>
    <name evidence="6" type="ORF">NSPZN2_40566</name>
</gene>
<evidence type="ECO:0000259" key="5">
    <source>
        <dbReference type="Pfam" id="PF00700"/>
    </source>
</evidence>
<dbReference type="EMBL" id="CAJNBJ010000017">
    <property type="protein sequence ID" value="CAE6776974.1"/>
    <property type="molecule type" value="Genomic_DNA"/>
</dbReference>
<feature type="domain" description="Flagellin N-terminal" evidence="4">
    <location>
        <begin position="5"/>
        <end position="140"/>
    </location>
</feature>
<evidence type="ECO:0000313" key="6">
    <source>
        <dbReference type="EMBL" id="CAE6776974.1"/>
    </source>
</evidence>
<reference evidence="6 7" key="1">
    <citation type="submission" date="2021-02" db="EMBL/GenBank/DDBJ databases">
        <authorList>
            <person name="Han P."/>
        </authorList>
    </citation>
    <scope>NUCLEOTIDE SEQUENCE [LARGE SCALE GENOMIC DNA]</scope>
    <source>
        <strain evidence="6">Candidatus Nitrospira sp. ZN2</strain>
    </source>
</reference>
<dbReference type="Pfam" id="PF00669">
    <property type="entry name" value="Flagellin_N"/>
    <property type="match status" value="1"/>
</dbReference>
<keyword evidence="3" id="KW-0975">Bacterial flagellum</keyword>
<dbReference type="RefSeq" id="WP_213043369.1">
    <property type="nucleotide sequence ID" value="NZ_CAJNBJ010000017.1"/>
</dbReference>